<dbReference type="EMBL" id="MU273467">
    <property type="protein sequence ID" value="KAI0036923.1"/>
    <property type="molecule type" value="Genomic_DNA"/>
</dbReference>
<proteinExistence type="predicted"/>
<comment type="caution">
    <text evidence="1">The sequence shown here is derived from an EMBL/GenBank/DDBJ whole genome shotgun (WGS) entry which is preliminary data.</text>
</comment>
<feature type="non-terminal residue" evidence="1">
    <location>
        <position position="1"/>
    </location>
</feature>
<keyword evidence="2" id="KW-1185">Reference proteome</keyword>
<protein>
    <submittedName>
        <fullName evidence="1">Uncharacterized protein</fullName>
    </submittedName>
</protein>
<accession>A0ACB8QZE3</accession>
<organism evidence="1 2">
    <name type="scientific">Vararia minispora EC-137</name>
    <dbReference type="NCBI Taxonomy" id="1314806"/>
    <lineage>
        <taxon>Eukaryota</taxon>
        <taxon>Fungi</taxon>
        <taxon>Dikarya</taxon>
        <taxon>Basidiomycota</taxon>
        <taxon>Agaricomycotina</taxon>
        <taxon>Agaricomycetes</taxon>
        <taxon>Russulales</taxon>
        <taxon>Lachnocladiaceae</taxon>
        <taxon>Vararia</taxon>
    </lineage>
</organism>
<evidence type="ECO:0000313" key="2">
    <source>
        <dbReference type="Proteomes" id="UP000814128"/>
    </source>
</evidence>
<gene>
    <name evidence="1" type="ORF">K488DRAFT_40048</name>
</gene>
<reference evidence="1" key="2">
    <citation type="journal article" date="2022" name="New Phytol.">
        <title>Evolutionary transition to the ectomycorrhizal habit in the genomes of a hyperdiverse lineage of mushroom-forming fungi.</title>
        <authorList>
            <person name="Looney B."/>
            <person name="Miyauchi S."/>
            <person name="Morin E."/>
            <person name="Drula E."/>
            <person name="Courty P.E."/>
            <person name="Kohler A."/>
            <person name="Kuo A."/>
            <person name="LaButti K."/>
            <person name="Pangilinan J."/>
            <person name="Lipzen A."/>
            <person name="Riley R."/>
            <person name="Andreopoulos W."/>
            <person name="He G."/>
            <person name="Johnson J."/>
            <person name="Nolan M."/>
            <person name="Tritt A."/>
            <person name="Barry K.W."/>
            <person name="Grigoriev I.V."/>
            <person name="Nagy L.G."/>
            <person name="Hibbett D."/>
            <person name="Henrissat B."/>
            <person name="Matheny P.B."/>
            <person name="Labbe J."/>
            <person name="Martin F.M."/>
        </authorList>
    </citation>
    <scope>NUCLEOTIDE SEQUENCE</scope>
    <source>
        <strain evidence="1">EC-137</strain>
    </source>
</reference>
<evidence type="ECO:0000313" key="1">
    <source>
        <dbReference type="EMBL" id="KAI0036923.1"/>
    </source>
</evidence>
<sequence>KERYPIIASQNPRLGHRAIRLRAVDDFLALDPRSRKSYASTVRTRDLETALYTRDLDPIDALLSDTPGVIVRTDFSDSIAWASFLLTLVDAEKELLTDTVTDAGSGAGPPPSSATQPVDADGDSSSDSGSDQDPAPSNPPQLTFFSICDPVTADDQARLEGTCNLAVLRLVADADVRDAPPVPQGIKRIKPGHRLVDLGGLQEIYRGRGVWIYDEQSNVDGAVRMVNLEGDVYGTATGDSWRVRASHITEIQVNMAFHGMKVDFGGMDRWDYAERIRNLEFANRAQVAAS</sequence>
<reference evidence="1" key="1">
    <citation type="submission" date="2021-02" db="EMBL/GenBank/DDBJ databases">
        <authorList>
            <consortium name="DOE Joint Genome Institute"/>
            <person name="Ahrendt S."/>
            <person name="Looney B.P."/>
            <person name="Miyauchi S."/>
            <person name="Morin E."/>
            <person name="Drula E."/>
            <person name="Courty P.E."/>
            <person name="Chicoki N."/>
            <person name="Fauchery L."/>
            <person name="Kohler A."/>
            <person name="Kuo A."/>
            <person name="Labutti K."/>
            <person name="Pangilinan J."/>
            <person name="Lipzen A."/>
            <person name="Riley R."/>
            <person name="Andreopoulos W."/>
            <person name="He G."/>
            <person name="Johnson J."/>
            <person name="Barry K.W."/>
            <person name="Grigoriev I.V."/>
            <person name="Nagy L."/>
            <person name="Hibbett D."/>
            <person name="Henrissat B."/>
            <person name="Matheny P.B."/>
            <person name="Labbe J."/>
            <person name="Martin F."/>
        </authorList>
    </citation>
    <scope>NUCLEOTIDE SEQUENCE</scope>
    <source>
        <strain evidence="1">EC-137</strain>
    </source>
</reference>
<name>A0ACB8QZE3_9AGAM</name>
<dbReference type="Proteomes" id="UP000814128">
    <property type="component" value="Unassembled WGS sequence"/>
</dbReference>